<gene>
    <name evidence="2" type="ORF">GCM10010403_12850</name>
</gene>
<feature type="compositionally biased region" description="Gly residues" evidence="1">
    <location>
        <begin position="43"/>
        <end position="53"/>
    </location>
</feature>
<evidence type="ECO:0000256" key="1">
    <source>
        <dbReference type="SAM" id="MobiDB-lite"/>
    </source>
</evidence>
<organism evidence="2 3">
    <name type="scientific">Glycomyces rutgersensis</name>
    <dbReference type="NCBI Taxonomy" id="58115"/>
    <lineage>
        <taxon>Bacteria</taxon>
        <taxon>Bacillati</taxon>
        <taxon>Actinomycetota</taxon>
        <taxon>Actinomycetes</taxon>
        <taxon>Glycomycetales</taxon>
        <taxon>Glycomycetaceae</taxon>
        <taxon>Glycomyces</taxon>
    </lineage>
</organism>
<sequence>MDPTAKAKTTSASLAEAKPGSIAVSSERVASIIGTADRRRGAPLGGSKGGEGQGELHCRGAWRGFAPRLLGRFGPSGGRGGSWRTAMLRALIDLGTDAGGLGT</sequence>
<feature type="region of interest" description="Disordered" evidence="1">
    <location>
        <begin position="1"/>
        <end position="20"/>
    </location>
</feature>
<keyword evidence="3" id="KW-1185">Reference proteome</keyword>
<protein>
    <submittedName>
        <fullName evidence="2">Uncharacterized protein</fullName>
    </submittedName>
</protein>
<comment type="caution">
    <text evidence="2">The sequence shown here is derived from an EMBL/GenBank/DDBJ whole genome shotgun (WGS) entry which is preliminary data.</text>
</comment>
<reference evidence="2 3" key="1">
    <citation type="journal article" date="2019" name="Int. J. Syst. Evol. Microbiol.">
        <title>The Global Catalogue of Microorganisms (GCM) 10K type strain sequencing project: providing services to taxonomists for standard genome sequencing and annotation.</title>
        <authorList>
            <consortium name="The Broad Institute Genomics Platform"/>
            <consortium name="The Broad Institute Genome Sequencing Center for Infectious Disease"/>
            <person name="Wu L."/>
            <person name="Ma J."/>
        </authorList>
    </citation>
    <scope>NUCLEOTIDE SEQUENCE [LARGE SCALE GENOMIC DNA]</scope>
    <source>
        <strain evidence="2 3">JCM 6238</strain>
    </source>
</reference>
<evidence type="ECO:0000313" key="2">
    <source>
        <dbReference type="EMBL" id="GAA2324107.1"/>
    </source>
</evidence>
<feature type="region of interest" description="Disordered" evidence="1">
    <location>
        <begin position="34"/>
        <end position="55"/>
    </location>
</feature>
<evidence type="ECO:0000313" key="3">
    <source>
        <dbReference type="Proteomes" id="UP001501584"/>
    </source>
</evidence>
<proteinExistence type="predicted"/>
<dbReference type="Proteomes" id="UP001501584">
    <property type="component" value="Unassembled WGS sequence"/>
</dbReference>
<name>A0ABN3F8Z7_9ACTN</name>
<dbReference type="EMBL" id="BAAASX010000002">
    <property type="protein sequence ID" value="GAA2324107.1"/>
    <property type="molecule type" value="Genomic_DNA"/>
</dbReference>
<accession>A0ABN3F8Z7</accession>
<feature type="compositionally biased region" description="Low complexity" evidence="1">
    <location>
        <begin position="1"/>
        <end position="18"/>
    </location>
</feature>